<dbReference type="GO" id="GO:0019843">
    <property type="term" value="F:rRNA binding"/>
    <property type="evidence" value="ECO:0007669"/>
    <property type="project" value="UniProtKB-KW"/>
</dbReference>
<name>A0A9D9H3Y9_9SPIO</name>
<dbReference type="FunFam" id="3.40.5.10:FF:000003">
    <property type="entry name" value="50S ribosomal protein L9"/>
    <property type="match status" value="1"/>
</dbReference>
<feature type="non-terminal residue" evidence="9">
    <location>
        <position position="175"/>
    </location>
</feature>
<keyword evidence="4 9" id="KW-0689">Ribosomal protein</keyword>
<dbReference type="InterPro" id="IPR020070">
    <property type="entry name" value="Ribosomal_bL9_N"/>
</dbReference>
<dbReference type="Pfam" id="PF03948">
    <property type="entry name" value="Ribosomal_L9_C"/>
    <property type="match status" value="1"/>
</dbReference>
<dbReference type="InterPro" id="IPR020069">
    <property type="entry name" value="Ribosomal_bL9_C"/>
</dbReference>
<evidence type="ECO:0000256" key="2">
    <source>
        <dbReference type="ARBA" id="ARBA00022730"/>
    </source>
</evidence>
<evidence type="ECO:0000313" key="10">
    <source>
        <dbReference type="Proteomes" id="UP000823615"/>
    </source>
</evidence>
<dbReference type="GO" id="GO:0005840">
    <property type="term" value="C:ribosome"/>
    <property type="evidence" value="ECO:0007669"/>
    <property type="project" value="UniProtKB-KW"/>
</dbReference>
<keyword evidence="3" id="KW-0694">RNA-binding</keyword>
<dbReference type="HAMAP" id="MF_00503">
    <property type="entry name" value="Ribosomal_bL9"/>
    <property type="match status" value="1"/>
</dbReference>
<evidence type="ECO:0000256" key="3">
    <source>
        <dbReference type="ARBA" id="ARBA00022884"/>
    </source>
</evidence>
<reference evidence="9" key="1">
    <citation type="submission" date="2020-10" db="EMBL/GenBank/DDBJ databases">
        <authorList>
            <person name="Gilroy R."/>
        </authorList>
    </citation>
    <scope>NUCLEOTIDE SEQUENCE</scope>
    <source>
        <strain evidence="9">7293</strain>
    </source>
</reference>
<dbReference type="Pfam" id="PF01281">
    <property type="entry name" value="Ribosomal_L9_N"/>
    <property type="match status" value="1"/>
</dbReference>
<reference evidence="9" key="2">
    <citation type="journal article" date="2021" name="PeerJ">
        <title>Extensive microbial diversity within the chicken gut microbiome revealed by metagenomics and culture.</title>
        <authorList>
            <person name="Gilroy R."/>
            <person name="Ravi A."/>
            <person name="Getino M."/>
            <person name="Pursley I."/>
            <person name="Horton D.L."/>
            <person name="Alikhan N.F."/>
            <person name="Baker D."/>
            <person name="Gharbi K."/>
            <person name="Hall N."/>
            <person name="Watson M."/>
            <person name="Adriaenssens E.M."/>
            <person name="Foster-Nyarko E."/>
            <person name="Jarju S."/>
            <person name="Secka A."/>
            <person name="Antonio M."/>
            <person name="Oren A."/>
            <person name="Chaudhuri R.R."/>
            <person name="La Ragione R."/>
            <person name="Hildebrand F."/>
            <person name="Pallen M.J."/>
        </authorList>
    </citation>
    <scope>NUCLEOTIDE SEQUENCE</scope>
    <source>
        <strain evidence="9">7293</strain>
    </source>
</reference>
<evidence type="ECO:0000256" key="5">
    <source>
        <dbReference type="ARBA" id="ARBA00023274"/>
    </source>
</evidence>
<comment type="caution">
    <text evidence="9">The sequence shown here is derived from an EMBL/GenBank/DDBJ whole genome shotgun (WGS) entry which is preliminary data.</text>
</comment>
<dbReference type="Proteomes" id="UP000823615">
    <property type="component" value="Unassembled WGS sequence"/>
</dbReference>
<evidence type="ECO:0000256" key="4">
    <source>
        <dbReference type="ARBA" id="ARBA00022980"/>
    </source>
</evidence>
<keyword evidence="2" id="KW-0699">rRNA-binding</keyword>
<dbReference type="EMBL" id="JADIMT010000019">
    <property type="protein sequence ID" value="MBO8435561.1"/>
    <property type="molecule type" value="Genomic_DNA"/>
</dbReference>
<organism evidence="9 10">
    <name type="scientific">Candidatus Ornithospirochaeta stercoripullorum</name>
    <dbReference type="NCBI Taxonomy" id="2840899"/>
    <lineage>
        <taxon>Bacteria</taxon>
        <taxon>Pseudomonadati</taxon>
        <taxon>Spirochaetota</taxon>
        <taxon>Spirochaetia</taxon>
        <taxon>Spirochaetales</taxon>
        <taxon>Spirochaetaceae</taxon>
        <taxon>Spirochaetaceae incertae sedis</taxon>
        <taxon>Candidatus Ornithospirochaeta</taxon>
    </lineage>
</organism>
<evidence type="ECO:0000313" key="9">
    <source>
        <dbReference type="EMBL" id="MBO8435561.1"/>
    </source>
</evidence>
<dbReference type="Gene3D" id="3.10.430.100">
    <property type="entry name" value="Ribosomal protein L9, C-terminal domain"/>
    <property type="match status" value="1"/>
</dbReference>
<evidence type="ECO:0000259" key="8">
    <source>
        <dbReference type="PROSITE" id="PS00651"/>
    </source>
</evidence>
<gene>
    <name evidence="9" type="ORF">IAA97_01085</name>
</gene>
<dbReference type="InterPro" id="IPR009027">
    <property type="entry name" value="Ribosomal_bL9/RNase_H1_N"/>
</dbReference>
<dbReference type="InterPro" id="IPR036791">
    <property type="entry name" value="Ribosomal_bL9_C_sf"/>
</dbReference>
<dbReference type="SUPFAM" id="SSF55653">
    <property type="entry name" value="Ribosomal protein L9 C-domain"/>
    <property type="match status" value="1"/>
</dbReference>
<keyword evidence="5" id="KW-0687">Ribonucleoprotein</keyword>
<dbReference type="AlphaFoldDB" id="A0A9D9H3Y9"/>
<comment type="similarity">
    <text evidence="1">Belongs to the bacterial ribosomal protein bL9 family.</text>
</comment>
<sequence length="175" mass="18917">MKIILNQDVVHLGEEGDVVEVKDGYARNYLLPTGTAVVYNNSNAALFKSRAAAIEKRKAEKRAASASLKERLDSVSLSIVVPAGESGKLFGSVTSAMVQAELQKLGFEIEKKKIEVATHAIKMTGTYTIVVHLYENDLSHIKLTVMSEAEKLAADKAKAEAEARAAEEAKKAAEE</sequence>
<dbReference type="PROSITE" id="PS00651">
    <property type="entry name" value="RIBOSOMAL_L9"/>
    <property type="match status" value="1"/>
</dbReference>
<dbReference type="InterPro" id="IPR036935">
    <property type="entry name" value="Ribosomal_bL9_N_sf"/>
</dbReference>
<dbReference type="GO" id="GO:0006412">
    <property type="term" value="P:translation"/>
    <property type="evidence" value="ECO:0007669"/>
    <property type="project" value="InterPro"/>
</dbReference>
<dbReference type="SUPFAM" id="SSF55658">
    <property type="entry name" value="L9 N-domain-like"/>
    <property type="match status" value="1"/>
</dbReference>
<feature type="domain" description="Ribosomal protein L9" evidence="8">
    <location>
        <begin position="13"/>
        <end position="40"/>
    </location>
</feature>
<protein>
    <recommendedName>
        <fullName evidence="6">Large ribosomal subunit protein bL9</fullName>
    </recommendedName>
    <alternativeName>
        <fullName evidence="7">50S ribosomal protein L9</fullName>
    </alternativeName>
</protein>
<evidence type="ECO:0000256" key="7">
    <source>
        <dbReference type="ARBA" id="ARBA00035456"/>
    </source>
</evidence>
<dbReference type="PANTHER" id="PTHR21368">
    <property type="entry name" value="50S RIBOSOMAL PROTEIN L9"/>
    <property type="match status" value="1"/>
</dbReference>
<proteinExistence type="inferred from homology"/>
<accession>A0A9D9H3Y9</accession>
<dbReference type="NCBIfam" id="TIGR00158">
    <property type="entry name" value="L9"/>
    <property type="match status" value="1"/>
</dbReference>
<dbReference type="Gene3D" id="3.40.5.10">
    <property type="entry name" value="Ribosomal protein L9, N-terminal domain"/>
    <property type="match status" value="1"/>
</dbReference>
<dbReference type="InterPro" id="IPR000244">
    <property type="entry name" value="Ribosomal_bL9"/>
</dbReference>
<evidence type="ECO:0000256" key="6">
    <source>
        <dbReference type="ARBA" id="ARBA00035292"/>
    </source>
</evidence>
<evidence type="ECO:0000256" key="1">
    <source>
        <dbReference type="ARBA" id="ARBA00010605"/>
    </source>
</evidence>
<dbReference type="GO" id="GO:0003735">
    <property type="term" value="F:structural constituent of ribosome"/>
    <property type="evidence" value="ECO:0007669"/>
    <property type="project" value="InterPro"/>
</dbReference>
<dbReference type="InterPro" id="IPR020594">
    <property type="entry name" value="Ribosomal_bL9_bac/chp"/>
</dbReference>
<dbReference type="GO" id="GO:1990904">
    <property type="term" value="C:ribonucleoprotein complex"/>
    <property type="evidence" value="ECO:0007669"/>
    <property type="project" value="UniProtKB-KW"/>
</dbReference>